<accession>A0A161WJ99</accession>
<dbReference type="PANTHER" id="PTHR40642:SF1">
    <property type="entry name" value="YALI0F31295P"/>
    <property type="match status" value="1"/>
</dbReference>
<feature type="compositionally biased region" description="Basic residues" evidence="1">
    <location>
        <begin position="62"/>
        <end position="79"/>
    </location>
</feature>
<protein>
    <submittedName>
        <fullName evidence="2">Uncharacterized protein</fullName>
    </submittedName>
</protein>
<dbReference type="STRING" id="1573173.A0A161WJ99"/>
<sequence length="274" mass="30037">LRVCFALAASNAMVVKGSPHVIQARVPNAPGPLSHSARSSNSKSVQPFHHFNIQQISPSLSTRKRPGARRKKPRRKKKERKSDGQAPSKSPQLQGMAAAGLSPMQTQFVAPNVSNDDLMAFFGTHFSDAALQTFKADFFNPNHQSDAANAGPSVEEDGEAFEEDDGLGYYSDGVKRTLTDEQIAMFRHSELEALKREQERAAERRSTAPHPNRDGETGDDSSLKATESSHQSGKAAKSKKKRKGGKGKTQEPKPDLRKRTWDVVEAGLDTLDYD</sequence>
<organism evidence="2 3">
    <name type="scientific">Colletotrichum incanum</name>
    <name type="common">Soybean anthracnose fungus</name>
    <dbReference type="NCBI Taxonomy" id="1573173"/>
    <lineage>
        <taxon>Eukaryota</taxon>
        <taxon>Fungi</taxon>
        <taxon>Dikarya</taxon>
        <taxon>Ascomycota</taxon>
        <taxon>Pezizomycotina</taxon>
        <taxon>Sordariomycetes</taxon>
        <taxon>Hypocreomycetidae</taxon>
        <taxon>Glomerellales</taxon>
        <taxon>Glomerellaceae</taxon>
        <taxon>Colletotrichum</taxon>
        <taxon>Colletotrichum spaethianum species complex</taxon>
    </lineage>
</organism>
<feature type="compositionally biased region" description="Basic residues" evidence="1">
    <location>
        <begin position="236"/>
        <end position="246"/>
    </location>
</feature>
<dbReference type="AlphaFoldDB" id="A0A161WJ99"/>
<feature type="non-terminal residue" evidence="2">
    <location>
        <position position="1"/>
    </location>
</feature>
<comment type="caution">
    <text evidence="2">The sequence shown here is derived from an EMBL/GenBank/DDBJ whole genome shotgun (WGS) entry which is preliminary data.</text>
</comment>
<keyword evidence="3" id="KW-1185">Reference proteome</keyword>
<feature type="compositionally biased region" description="Basic and acidic residues" evidence="1">
    <location>
        <begin position="195"/>
        <end position="216"/>
    </location>
</feature>
<feature type="region of interest" description="Disordered" evidence="1">
    <location>
        <begin position="145"/>
        <end position="169"/>
    </location>
</feature>
<dbReference type="InterPro" id="IPR024526">
    <property type="entry name" value="DUF3807"/>
</dbReference>
<gene>
    <name evidence="2" type="ORF">CI238_07868</name>
</gene>
<feature type="region of interest" description="Disordered" evidence="1">
    <location>
        <begin position="195"/>
        <end position="274"/>
    </location>
</feature>
<feature type="region of interest" description="Disordered" evidence="1">
    <location>
        <begin position="51"/>
        <end position="97"/>
    </location>
</feature>
<dbReference type="PANTHER" id="PTHR40642">
    <property type="entry name" value="YALI0F31295P"/>
    <property type="match status" value="1"/>
</dbReference>
<evidence type="ECO:0000256" key="1">
    <source>
        <dbReference type="SAM" id="MobiDB-lite"/>
    </source>
</evidence>
<dbReference type="Pfam" id="PF12720">
    <property type="entry name" value="DUF3807"/>
    <property type="match status" value="1"/>
</dbReference>
<evidence type="ECO:0000313" key="2">
    <source>
        <dbReference type="EMBL" id="KZL84698.1"/>
    </source>
</evidence>
<feature type="compositionally biased region" description="Polar residues" evidence="1">
    <location>
        <begin position="52"/>
        <end position="61"/>
    </location>
</feature>
<feature type="compositionally biased region" description="Basic and acidic residues" evidence="1">
    <location>
        <begin position="248"/>
        <end position="262"/>
    </location>
</feature>
<evidence type="ECO:0000313" key="3">
    <source>
        <dbReference type="Proteomes" id="UP000076584"/>
    </source>
</evidence>
<dbReference type="Proteomes" id="UP000076584">
    <property type="component" value="Unassembled WGS sequence"/>
</dbReference>
<name>A0A161WJ99_COLIC</name>
<feature type="compositionally biased region" description="Acidic residues" evidence="1">
    <location>
        <begin position="154"/>
        <end position="166"/>
    </location>
</feature>
<reference evidence="2 3" key="1">
    <citation type="submission" date="2015-06" db="EMBL/GenBank/DDBJ databases">
        <title>Survival trade-offs in plant roots during colonization by closely related pathogenic and mutualistic fungi.</title>
        <authorList>
            <person name="Hacquard S."/>
            <person name="Kracher B."/>
            <person name="Hiruma K."/>
            <person name="Weinman A."/>
            <person name="Muench P."/>
            <person name="Garrido Oter R."/>
            <person name="Ver Loren van Themaat E."/>
            <person name="Dallerey J.-F."/>
            <person name="Damm U."/>
            <person name="Henrissat B."/>
            <person name="Lespinet O."/>
            <person name="Thon M."/>
            <person name="Kemen E."/>
            <person name="McHardy A.C."/>
            <person name="Schulze-Lefert P."/>
            <person name="O'Connell R.J."/>
        </authorList>
    </citation>
    <scope>NUCLEOTIDE SEQUENCE [LARGE SCALE GENOMIC DNA]</scope>
    <source>
        <strain evidence="2 3">MAFF 238704</strain>
    </source>
</reference>
<dbReference type="EMBL" id="LFIW01000814">
    <property type="protein sequence ID" value="KZL84698.1"/>
    <property type="molecule type" value="Genomic_DNA"/>
</dbReference>
<proteinExistence type="predicted"/>